<keyword evidence="1" id="KW-0805">Transcription regulation</keyword>
<keyword evidence="6" id="KW-1185">Reference proteome</keyword>
<dbReference type="PROSITE" id="PS50987">
    <property type="entry name" value="HTH_ARSR_2"/>
    <property type="match status" value="1"/>
</dbReference>
<dbReference type="Gene3D" id="1.10.10.10">
    <property type="entry name" value="Winged helix-like DNA-binding domain superfamily/Winged helix DNA-binding domain"/>
    <property type="match status" value="1"/>
</dbReference>
<dbReference type="EMBL" id="JH597761">
    <property type="protein sequence ID" value="EHP70194.1"/>
    <property type="molecule type" value="Genomic_DNA"/>
</dbReference>
<dbReference type="SUPFAM" id="SSF46785">
    <property type="entry name" value="Winged helix' DNA-binding domain"/>
    <property type="match status" value="1"/>
</dbReference>
<dbReference type="HOGENOM" id="CLU_097806_5_3_2"/>
<dbReference type="AlphaFoldDB" id="H2C1S3"/>
<dbReference type="NCBIfam" id="NF033788">
    <property type="entry name" value="HTH_metalloreg"/>
    <property type="match status" value="1"/>
</dbReference>
<accession>H2C1S3</accession>
<evidence type="ECO:0000259" key="4">
    <source>
        <dbReference type="PROSITE" id="PS50987"/>
    </source>
</evidence>
<evidence type="ECO:0000313" key="5">
    <source>
        <dbReference type="EMBL" id="EHP70194.1"/>
    </source>
</evidence>
<dbReference type="PRINTS" id="PR00778">
    <property type="entry name" value="HTHARSR"/>
</dbReference>
<evidence type="ECO:0000256" key="1">
    <source>
        <dbReference type="ARBA" id="ARBA00023015"/>
    </source>
</evidence>
<dbReference type="GO" id="GO:0003677">
    <property type="term" value="F:DNA binding"/>
    <property type="evidence" value="ECO:0007669"/>
    <property type="project" value="UniProtKB-KW"/>
</dbReference>
<gene>
    <name evidence="5" type="ORF">MetMK1DRAFT_00006960</name>
</gene>
<protein>
    <submittedName>
        <fullName evidence="5">Putative transcriptional regulator</fullName>
    </submittedName>
</protein>
<dbReference type="PANTHER" id="PTHR43132">
    <property type="entry name" value="ARSENICAL RESISTANCE OPERON REPRESSOR ARSR-RELATED"/>
    <property type="match status" value="1"/>
</dbReference>
<dbReference type="STRING" id="671065.MetMK1DRAFT_00006960"/>
<dbReference type="InterPro" id="IPR051011">
    <property type="entry name" value="Metal_resp_trans_reg"/>
</dbReference>
<keyword evidence="3" id="KW-0804">Transcription</keyword>
<dbReference type="InterPro" id="IPR011991">
    <property type="entry name" value="ArsR-like_HTH"/>
</dbReference>
<name>H2C1S3_9CREN</name>
<dbReference type="GO" id="GO:0003700">
    <property type="term" value="F:DNA-binding transcription factor activity"/>
    <property type="evidence" value="ECO:0007669"/>
    <property type="project" value="InterPro"/>
</dbReference>
<dbReference type="OrthoDB" id="57427at2157"/>
<evidence type="ECO:0000256" key="3">
    <source>
        <dbReference type="ARBA" id="ARBA00023163"/>
    </source>
</evidence>
<evidence type="ECO:0000313" key="6">
    <source>
        <dbReference type="Proteomes" id="UP000003980"/>
    </source>
</evidence>
<reference evidence="5 6" key="1">
    <citation type="submission" date="2012-01" db="EMBL/GenBank/DDBJ databases">
        <title>Improved High-Quality Draft sequence of Metallosphaera yellowstonensis MK1.</title>
        <authorList>
            <consortium name="US DOE Joint Genome Institute"/>
            <person name="Lucas S."/>
            <person name="Han J."/>
            <person name="Cheng J.-F."/>
            <person name="Goodwin L."/>
            <person name="Pitluck S."/>
            <person name="Peters L."/>
            <person name="Teshima H."/>
            <person name="Detter J.C."/>
            <person name="Han C."/>
            <person name="Tapia R."/>
            <person name="Land M."/>
            <person name="Hauser L."/>
            <person name="Kyrpides N."/>
            <person name="Kozubal M."/>
            <person name="Macur R.E."/>
            <person name="Jay Z."/>
            <person name="Inskeep W."/>
            <person name="Woyke T."/>
        </authorList>
    </citation>
    <scope>NUCLEOTIDE SEQUENCE [LARGE SCALE GENOMIC DNA]</scope>
    <source>
        <strain evidence="5 6">MK1</strain>
    </source>
</reference>
<dbReference type="Proteomes" id="UP000003980">
    <property type="component" value="Unassembled WGS sequence"/>
</dbReference>
<dbReference type="RefSeq" id="WP_009070709.1">
    <property type="nucleotide sequence ID" value="NZ_JH597761.1"/>
</dbReference>
<dbReference type="SMART" id="SM00418">
    <property type="entry name" value="HTH_ARSR"/>
    <property type="match status" value="1"/>
</dbReference>
<feature type="domain" description="HTH arsR-type" evidence="4">
    <location>
        <begin position="9"/>
        <end position="104"/>
    </location>
</feature>
<dbReference type="InterPro" id="IPR001845">
    <property type="entry name" value="HTH_ArsR_DNA-bd_dom"/>
</dbReference>
<sequence length="118" mass="13201">MSQQTERVNNEPLLTELESFFSALADRTRLEIVLLLLRKEGASVQDMVKELGKSQSLISHHLSCLRNCGIVKMEKRGKFSVYTLNGETVKDIMRTAIDHVGAHSKSILACDVIREEGS</sequence>
<dbReference type="Pfam" id="PF01022">
    <property type="entry name" value="HTH_5"/>
    <property type="match status" value="1"/>
</dbReference>
<proteinExistence type="predicted"/>
<keyword evidence="2" id="KW-0238">DNA-binding</keyword>
<dbReference type="eggNOG" id="arCOG01681">
    <property type="taxonomic scope" value="Archaea"/>
</dbReference>
<dbReference type="InterPro" id="IPR036390">
    <property type="entry name" value="WH_DNA-bd_sf"/>
</dbReference>
<dbReference type="InterPro" id="IPR036388">
    <property type="entry name" value="WH-like_DNA-bd_sf"/>
</dbReference>
<evidence type="ECO:0000256" key="2">
    <source>
        <dbReference type="ARBA" id="ARBA00023125"/>
    </source>
</evidence>
<dbReference type="PANTHER" id="PTHR43132:SF6">
    <property type="entry name" value="HTH-TYPE TRANSCRIPTIONAL REPRESSOR CZRA"/>
    <property type="match status" value="1"/>
</dbReference>
<dbReference type="CDD" id="cd00090">
    <property type="entry name" value="HTH_ARSR"/>
    <property type="match status" value="1"/>
</dbReference>
<organism evidence="5 6">
    <name type="scientific">Metallosphaera yellowstonensis MK1</name>
    <dbReference type="NCBI Taxonomy" id="671065"/>
    <lineage>
        <taxon>Archaea</taxon>
        <taxon>Thermoproteota</taxon>
        <taxon>Thermoprotei</taxon>
        <taxon>Sulfolobales</taxon>
        <taxon>Sulfolobaceae</taxon>
        <taxon>Metallosphaera</taxon>
    </lineage>
</organism>